<gene>
    <name evidence="2" type="ORF">Nepgr_033964</name>
</gene>
<dbReference type="GO" id="GO:0000226">
    <property type="term" value="P:microtubule cytoskeleton organization"/>
    <property type="evidence" value="ECO:0007669"/>
    <property type="project" value="TreeGrafter"/>
</dbReference>
<accession>A0AAD3TLD2</accession>
<dbReference type="GO" id="GO:0048487">
    <property type="term" value="F:beta-tubulin binding"/>
    <property type="evidence" value="ECO:0007669"/>
    <property type="project" value="InterPro"/>
</dbReference>
<dbReference type="AlphaFoldDB" id="A0AAD3TLD2"/>
<dbReference type="GO" id="GO:0007021">
    <property type="term" value="P:tubulin complex assembly"/>
    <property type="evidence" value="ECO:0007669"/>
    <property type="project" value="InterPro"/>
</dbReference>
<evidence type="ECO:0000259" key="1">
    <source>
        <dbReference type="Pfam" id="PF12612"/>
    </source>
</evidence>
<dbReference type="EMBL" id="BSYO01000092">
    <property type="protein sequence ID" value="GMH32120.1"/>
    <property type="molecule type" value="Genomic_DNA"/>
</dbReference>
<dbReference type="Pfam" id="PF12612">
    <property type="entry name" value="TFCD_C"/>
    <property type="match status" value="1"/>
</dbReference>
<name>A0AAD3TLD2_NEPGR</name>
<dbReference type="Proteomes" id="UP001279734">
    <property type="component" value="Unassembled WGS sequence"/>
</dbReference>
<comment type="caution">
    <text evidence="2">The sequence shown here is derived from an EMBL/GenBank/DDBJ whole genome shotgun (WGS) entry which is preliminary data.</text>
</comment>
<dbReference type="PANTHER" id="PTHR12658">
    <property type="entry name" value="BETA-TUBULIN COFACTOR D"/>
    <property type="match status" value="1"/>
</dbReference>
<evidence type="ECO:0000313" key="3">
    <source>
        <dbReference type="Proteomes" id="UP001279734"/>
    </source>
</evidence>
<feature type="domain" description="Tubulin-folding cofactor D C-terminal" evidence="1">
    <location>
        <begin position="89"/>
        <end position="150"/>
    </location>
</feature>
<dbReference type="InterPro" id="IPR033162">
    <property type="entry name" value="TBCD"/>
</dbReference>
<sequence>MPLFLVIKNVVMRSLFKALDDYYVDNRGDVGSWVRETVMDGLERCTYILCRRDAMNSLSKSEELGQTLDNAVVTSHATDTLFDIDLATNLVVGIVKQAVEKMDKVREAAAEVLQRILYNNTIFVPFIPHQEKLEEIFPNELGLKWGVARFSRKASFGGLSEIMRAINA</sequence>
<dbReference type="GO" id="GO:0005096">
    <property type="term" value="F:GTPase activator activity"/>
    <property type="evidence" value="ECO:0007669"/>
    <property type="project" value="InterPro"/>
</dbReference>
<dbReference type="PANTHER" id="PTHR12658:SF0">
    <property type="entry name" value="TUBULIN-SPECIFIC CHAPERONE D"/>
    <property type="match status" value="1"/>
</dbReference>
<dbReference type="GO" id="GO:0007023">
    <property type="term" value="P:post-chaperonin tubulin folding pathway"/>
    <property type="evidence" value="ECO:0007669"/>
    <property type="project" value="InterPro"/>
</dbReference>
<reference evidence="2" key="1">
    <citation type="submission" date="2023-05" db="EMBL/GenBank/DDBJ databases">
        <title>Nepenthes gracilis genome sequencing.</title>
        <authorList>
            <person name="Fukushima K."/>
        </authorList>
    </citation>
    <scope>NUCLEOTIDE SEQUENCE</scope>
    <source>
        <strain evidence="2">SING2019-196</strain>
    </source>
</reference>
<dbReference type="InterPro" id="IPR022577">
    <property type="entry name" value="TBCD_C"/>
</dbReference>
<protein>
    <recommendedName>
        <fullName evidence="1">Tubulin-folding cofactor D C-terminal domain-containing protein</fullName>
    </recommendedName>
</protein>
<evidence type="ECO:0000313" key="2">
    <source>
        <dbReference type="EMBL" id="GMH32120.1"/>
    </source>
</evidence>
<keyword evidence="3" id="KW-1185">Reference proteome</keyword>
<organism evidence="2 3">
    <name type="scientific">Nepenthes gracilis</name>
    <name type="common">Slender pitcher plant</name>
    <dbReference type="NCBI Taxonomy" id="150966"/>
    <lineage>
        <taxon>Eukaryota</taxon>
        <taxon>Viridiplantae</taxon>
        <taxon>Streptophyta</taxon>
        <taxon>Embryophyta</taxon>
        <taxon>Tracheophyta</taxon>
        <taxon>Spermatophyta</taxon>
        <taxon>Magnoliopsida</taxon>
        <taxon>eudicotyledons</taxon>
        <taxon>Gunneridae</taxon>
        <taxon>Pentapetalae</taxon>
        <taxon>Caryophyllales</taxon>
        <taxon>Nepenthaceae</taxon>
        <taxon>Nepenthes</taxon>
    </lineage>
</organism>
<proteinExistence type="predicted"/>